<proteinExistence type="inferred from homology"/>
<evidence type="ECO:0000256" key="7">
    <source>
        <dbReference type="HAMAP-Rule" id="MF_00945"/>
    </source>
</evidence>
<evidence type="ECO:0000256" key="1">
    <source>
        <dbReference type="ARBA" id="ARBA00022472"/>
    </source>
</evidence>
<reference evidence="9" key="2">
    <citation type="journal article" date="2021" name="PeerJ">
        <title>Extensive microbial diversity within the chicken gut microbiome revealed by metagenomics and culture.</title>
        <authorList>
            <person name="Gilroy R."/>
            <person name="Ravi A."/>
            <person name="Getino M."/>
            <person name="Pursley I."/>
            <person name="Horton D.L."/>
            <person name="Alikhan N.F."/>
            <person name="Baker D."/>
            <person name="Gharbi K."/>
            <person name="Hall N."/>
            <person name="Watson M."/>
            <person name="Adriaenssens E.M."/>
            <person name="Foster-Nyarko E."/>
            <person name="Jarju S."/>
            <person name="Secka A."/>
            <person name="Antonio M."/>
            <person name="Oren A."/>
            <person name="Chaudhuri R.R."/>
            <person name="La Ragione R."/>
            <person name="Hildebrand F."/>
            <person name="Pallen M.J."/>
        </authorList>
    </citation>
    <scope>NUCLEOTIDE SEQUENCE</scope>
    <source>
        <strain evidence="9">CHK33-4379</strain>
    </source>
</reference>
<reference evidence="9" key="1">
    <citation type="submission" date="2020-10" db="EMBL/GenBank/DDBJ databases">
        <authorList>
            <person name="Gilroy R."/>
        </authorList>
    </citation>
    <scope>NUCLEOTIDE SEQUENCE</scope>
    <source>
        <strain evidence="9">CHK33-4379</strain>
    </source>
</reference>
<keyword evidence="3 7" id="KW-0889">Transcription antitermination</keyword>
<comment type="caution">
    <text evidence="9">The sequence shown here is derived from an EMBL/GenBank/DDBJ whole genome shotgun (WGS) entry which is preliminary data.</text>
</comment>
<dbReference type="InterPro" id="IPR010213">
    <property type="entry name" value="TF_NusA"/>
</dbReference>
<dbReference type="Proteomes" id="UP000824136">
    <property type="component" value="Unassembled WGS sequence"/>
</dbReference>
<dbReference type="SUPFAM" id="SSF50249">
    <property type="entry name" value="Nucleic acid-binding proteins"/>
    <property type="match status" value="1"/>
</dbReference>
<dbReference type="GO" id="GO:0003723">
    <property type="term" value="F:RNA binding"/>
    <property type="evidence" value="ECO:0007669"/>
    <property type="project" value="UniProtKB-UniRule"/>
</dbReference>
<dbReference type="InterPro" id="IPR036555">
    <property type="entry name" value="NusA_N_sf"/>
</dbReference>
<evidence type="ECO:0000313" key="10">
    <source>
        <dbReference type="Proteomes" id="UP000824136"/>
    </source>
</evidence>
<dbReference type="SUPFAM" id="SSF69705">
    <property type="entry name" value="Transcription factor NusA, N-terminal domain"/>
    <property type="match status" value="1"/>
</dbReference>
<evidence type="ECO:0000256" key="5">
    <source>
        <dbReference type="ARBA" id="ARBA00023015"/>
    </source>
</evidence>
<dbReference type="Pfam" id="PF13184">
    <property type="entry name" value="KH_NusA_1st"/>
    <property type="match status" value="1"/>
</dbReference>
<dbReference type="GO" id="GO:0006353">
    <property type="term" value="P:DNA-templated transcription termination"/>
    <property type="evidence" value="ECO:0007669"/>
    <property type="project" value="UniProtKB-UniRule"/>
</dbReference>
<keyword evidence="1 7" id="KW-0806">Transcription termination</keyword>
<dbReference type="GO" id="GO:0031564">
    <property type="term" value="P:transcription antitermination"/>
    <property type="evidence" value="ECO:0007669"/>
    <property type="project" value="UniProtKB-UniRule"/>
</dbReference>
<keyword evidence="5 7" id="KW-0805">Transcription regulation</keyword>
<dbReference type="AlphaFoldDB" id="A0A9D1GRV3"/>
<dbReference type="GO" id="GO:0003700">
    <property type="term" value="F:DNA-binding transcription factor activity"/>
    <property type="evidence" value="ECO:0007669"/>
    <property type="project" value="InterPro"/>
</dbReference>
<dbReference type="SMART" id="SM00316">
    <property type="entry name" value="S1"/>
    <property type="match status" value="1"/>
</dbReference>
<dbReference type="CDD" id="cd04455">
    <property type="entry name" value="S1_NusA"/>
    <property type="match status" value="1"/>
</dbReference>
<sequence>MNKEFFEALEGIERANGISQDILIERIKQGILKAIKRDYPNTENVRIDIDPDAQNFGMCLLKTVVEGEPLDPANEITLDEAKTYDAKAVVGGTCEIPLSPARFGRVAASSAKQSIRSDIKQFERDRLVAQYKDKEHELVSATVLKVEPATGNAIVVIDKDEIYFPRSEQIPGEELRAGDIIKVYVVGVMNPDKKPSVKVSRTHRDFVRRLFELEVPEIYDGTVEIKGVAREAGSRSKIAVMSHNPDVDAIGACIGAKRSRITAIVDELSGEKIDLISYSEDDAEYIASALAPAEVVSVKLAEDGSKSCTVTVPASQLSLAIGNKGQNAKLAARLTGYKIDICAAGEKNGQAE</sequence>
<evidence type="ECO:0000259" key="8">
    <source>
        <dbReference type="SMART" id="SM00316"/>
    </source>
</evidence>
<comment type="subcellular location">
    <subcellularLocation>
        <location evidence="7">Cytoplasm</location>
    </subcellularLocation>
</comment>
<gene>
    <name evidence="7 9" type="primary">nusA</name>
    <name evidence="9" type="ORF">IAC39_00990</name>
</gene>
<dbReference type="PROSITE" id="PS50084">
    <property type="entry name" value="KH_TYPE_1"/>
    <property type="match status" value="1"/>
</dbReference>
<dbReference type="FunFam" id="3.30.300.20:FF:000005">
    <property type="entry name" value="Transcription termination/antitermination protein NusA"/>
    <property type="match status" value="1"/>
</dbReference>
<dbReference type="InterPro" id="IPR012340">
    <property type="entry name" value="NA-bd_OB-fold"/>
</dbReference>
<keyword evidence="4 7" id="KW-0694">RNA-binding</keyword>
<dbReference type="InterPro" id="IPR015946">
    <property type="entry name" value="KH_dom-like_a/b"/>
</dbReference>
<dbReference type="CDD" id="cd02134">
    <property type="entry name" value="KH-II_NusA_rpt1"/>
    <property type="match status" value="1"/>
</dbReference>
<comment type="subunit">
    <text evidence="7">Monomer. Binds directly to the core enzyme of the DNA-dependent RNA polymerase and to nascent RNA.</text>
</comment>
<comment type="similarity">
    <text evidence="7">Belongs to the NusA family.</text>
</comment>
<dbReference type="InterPro" id="IPR013735">
    <property type="entry name" value="TF_NusA_N"/>
</dbReference>
<comment type="function">
    <text evidence="7">Participates in both transcription termination and antitermination.</text>
</comment>
<dbReference type="Pfam" id="PF08529">
    <property type="entry name" value="NusA_N"/>
    <property type="match status" value="1"/>
</dbReference>
<dbReference type="Gene3D" id="2.40.50.140">
    <property type="entry name" value="Nucleic acid-binding proteins"/>
    <property type="match status" value="1"/>
</dbReference>
<keyword evidence="2 7" id="KW-0963">Cytoplasm</keyword>
<feature type="domain" description="S1 motif" evidence="8">
    <location>
        <begin position="134"/>
        <end position="200"/>
    </location>
</feature>
<dbReference type="EMBL" id="DVLL01000005">
    <property type="protein sequence ID" value="HIT58291.1"/>
    <property type="molecule type" value="Genomic_DNA"/>
</dbReference>
<dbReference type="InterPro" id="IPR058582">
    <property type="entry name" value="KH_NusA_2nd"/>
</dbReference>
<dbReference type="InterPro" id="IPR009019">
    <property type="entry name" value="KH_sf_prok-type"/>
</dbReference>
<evidence type="ECO:0000256" key="6">
    <source>
        <dbReference type="ARBA" id="ARBA00023163"/>
    </source>
</evidence>
<organism evidence="9 10">
    <name type="scientific">Candidatus Faeciplasma pullistercoris</name>
    <dbReference type="NCBI Taxonomy" id="2840800"/>
    <lineage>
        <taxon>Bacteria</taxon>
        <taxon>Bacillati</taxon>
        <taxon>Bacillota</taxon>
        <taxon>Clostridia</taxon>
        <taxon>Eubacteriales</taxon>
        <taxon>Oscillospiraceae</taxon>
        <taxon>Oscillospiraceae incertae sedis</taxon>
        <taxon>Candidatus Faeciplasma</taxon>
    </lineage>
</organism>
<evidence type="ECO:0000313" key="9">
    <source>
        <dbReference type="EMBL" id="HIT58291.1"/>
    </source>
</evidence>
<dbReference type="SUPFAM" id="SSF54814">
    <property type="entry name" value="Prokaryotic type KH domain (KH-domain type II)"/>
    <property type="match status" value="2"/>
</dbReference>
<dbReference type="FunFam" id="3.30.300.20:FF:000002">
    <property type="entry name" value="Transcription termination/antitermination protein NusA"/>
    <property type="match status" value="1"/>
</dbReference>
<protein>
    <recommendedName>
        <fullName evidence="7">Transcription termination/antitermination protein NusA</fullName>
    </recommendedName>
</protein>
<evidence type="ECO:0000256" key="3">
    <source>
        <dbReference type="ARBA" id="ARBA00022814"/>
    </source>
</evidence>
<dbReference type="Gene3D" id="3.30.300.20">
    <property type="match status" value="2"/>
</dbReference>
<dbReference type="Pfam" id="PF26594">
    <property type="entry name" value="KH_NusA_2nd"/>
    <property type="match status" value="1"/>
</dbReference>
<dbReference type="PANTHER" id="PTHR22648">
    <property type="entry name" value="TRANSCRIPTION TERMINATION FACTOR NUSA"/>
    <property type="match status" value="1"/>
</dbReference>
<dbReference type="InterPro" id="IPR030842">
    <property type="entry name" value="TF_NusA_bacterial"/>
</dbReference>
<accession>A0A9D1GRV3</accession>
<dbReference type="HAMAP" id="MF_00945_B">
    <property type="entry name" value="NusA_B"/>
    <property type="match status" value="1"/>
</dbReference>
<evidence type="ECO:0000256" key="2">
    <source>
        <dbReference type="ARBA" id="ARBA00022490"/>
    </source>
</evidence>
<dbReference type="InterPro" id="IPR025249">
    <property type="entry name" value="TF_NusA_KH_1st"/>
</dbReference>
<dbReference type="InterPro" id="IPR003029">
    <property type="entry name" value="S1_domain"/>
</dbReference>
<dbReference type="Gene3D" id="3.30.1480.10">
    <property type="entry name" value="NusA, N-terminal domain"/>
    <property type="match status" value="1"/>
</dbReference>
<keyword evidence="6 7" id="KW-0804">Transcription</keyword>
<dbReference type="GO" id="GO:0005829">
    <property type="term" value="C:cytosol"/>
    <property type="evidence" value="ECO:0007669"/>
    <property type="project" value="TreeGrafter"/>
</dbReference>
<dbReference type="PANTHER" id="PTHR22648:SF0">
    <property type="entry name" value="TRANSCRIPTION TERMINATION_ANTITERMINATION PROTEIN NUSA"/>
    <property type="match status" value="1"/>
</dbReference>
<dbReference type="NCBIfam" id="TIGR01953">
    <property type="entry name" value="NusA"/>
    <property type="match status" value="1"/>
</dbReference>
<dbReference type="CDD" id="cd22529">
    <property type="entry name" value="KH-II_NusA_rpt2"/>
    <property type="match status" value="1"/>
</dbReference>
<name>A0A9D1GRV3_9FIRM</name>
<evidence type="ECO:0000256" key="4">
    <source>
        <dbReference type="ARBA" id="ARBA00022884"/>
    </source>
</evidence>